<sequence length="161" mass="18119">MTPVLCTRKDEKKAVICRCDFSWFFRGVMSSEGGKDSEDPDLDSLCAMFRARVHNWLKVLHCSSQPRVSFTFLEPASPKKVLSSSPDHLPTRLLPVHLPTSHTPPGRKPPGAITISLQPHLSNTVSMDSLTSPLKLLTFVKCFDQQNLDSHKIFLHFSVYQ</sequence>
<reference evidence="1 2" key="1">
    <citation type="submission" date="2021-06" db="EMBL/GenBank/DDBJ databases">
        <authorList>
            <person name="Palmer J.M."/>
        </authorList>
    </citation>
    <scope>NUCLEOTIDE SEQUENCE [LARGE SCALE GENOMIC DNA]</scope>
    <source>
        <strain evidence="2">if_2019</strain>
        <tissue evidence="1">Muscle</tissue>
    </source>
</reference>
<comment type="caution">
    <text evidence="1">The sequence shown here is derived from an EMBL/GenBank/DDBJ whole genome shotgun (WGS) entry which is preliminary data.</text>
</comment>
<protein>
    <submittedName>
        <fullName evidence="1">Uncharacterized protein</fullName>
    </submittedName>
</protein>
<accession>A0ABV0U856</accession>
<organism evidence="1 2">
    <name type="scientific">Ilyodon furcidens</name>
    <name type="common">goldbreast splitfin</name>
    <dbReference type="NCBI Taxonomy" id="33524"/>
    <lineage>
        <taxon>Eukaryota</taxon>
        <taxon>Metazoa</taxon>
        <taxon>Chordata</taxon>
        <taxon>Craniata</taxon>
        <taxon>Vertebrata</taxon>
        <taxon>Euteleostomi</taxon>
        <taxon>Actinopterygii</taxon>
        <taxon>Neopterygii</taxon>
        <taxon>Teleostei</taxon>
        <taxon>Neoteleostei</taxon>
        <taxon>Acanthomorphata</taxon>
        <taxon>Ovalentaria</taxon>
        <taxon>Atherinomorphae</taxon>
        <taxon>Cyprinodontiformes</taxon>
        <taxon>Goodeidae</taxon>
        <taxon>Ilyodon</taxon>
    </lineage>
</organism>
<proteinExistence type="predicted"/>
<evidence type="ECO:0000313" key="1">
    <source>
        <dbReference type="EMBL" id="MEQ2241365.1"/>
    </source>
</evidence>
<dbReference type="EMBL" id="JAHRIQ010060841">
    <property type="protein sequence ID" value="MEQ2241365.1"/>
    <property type="molecule type" value="Genomic_DNA"/>
</dbReference>
<keyword evidence="2" id="KW-1185">Reference proteome</keyword>
<gene>
    <name evidence="1" type="ORF">ILYODFUR_024537</name>
</gene>
<dbReference type="Proteomes" id="UP001482620">
    <property type="component" value="Unassembled WGS sequence"/>
</dbReference>
<evidence type="ECO:0000313" key="2">
    <source>
        <dbReference type="Proteomes" id="UP001482620"/>
    </source>
</evidence>
<name>A0ABV0U856_9TELE</name>